<dbReference type="AlphaFoldDB" id="I7JCH1"/>
<proteinExistence type="predicted"/>
<dbReference type="OrthoDB" id="364112at2759"/>
<reference evidence="1 2" key="1">
    <citation type="journal article" date="2012" name="Nucleic Acids Res.">
        <title>Sequencing of the smallest Apicomplexan genome from the human pathogen Babesia microti.</title>
        <authorList>
            <person name="Cornillot E."/>
            <person name="Hadj-Kaddour K."/>
            <person name="Dassouli A."/>
            <person name="Noel B."/>
            <person name="Ranwez V."/>
            <person name="Vacherie B."/>
            <person name="Augagneur Y."/>
            <person name="Bres V."/>
            <person name="Duclos A."/>
            <person name="Randazzo S."/>
            <person name="Carcy B."/>
            <person name="Debierre-Grockiego F."/>
            <person name="Delbecq S."/>
            <person name="Moubri-Menage K."/>
            <person name="Shams-Eldin H."/>
            <person name="Usmani-Brown S."/>
            <person name="Bringaud F."/>
            <person name="Wincker P."/>
            <person name="Vivares C.P."/>
            <person name="Schwarz R.T."/>
            <person name="Schetters T.P."/>
            <person name="Krause P.J."/>
            <person name="Gorenflot A."/>
            <person name="Berry V."/>
            <person name="Barbe V."/>
            <person name="Ben Mamoun C."/>
        </authorList>
    </citation>
    <scope>NUCLEOTIDE SEQUENCE [LARGE SCALE GENOMIC DNA]</scope>
    <source>
        <strain evidence="1 2">RI</strain>
    </source>
</reference>
<evidence type="ECO:0000313" key="2">
    <source>
        <dbReference type="Proteomes" id="UP000002899"/>
    </source>
</evidence>
<dbReference type="KEGG" id="bmic:BmR1_04g04930"/>
<protein>
    <recommendedName>
        <fullName evidence="3">RNA polymerase-associated protein LEO1</fullName>
    </recommendedName>
</protein>
<dbReference type="Pfam" id="PF04004">
    <property type="entry name" value="Leo1"/>
    <property type="match status" value="1"/>
</dbReference>
<sequence>MGESMLDNQLTSPDLFGDEEENIVSDFQVYKTATINRKLMLHPNNTMVIGKFPRTVCMTASPLDEEEELESLQRKAELLVCPPDQQDTVMMRWKFKDQDSIASVDGDNDNSLETNTHFVEWENGTLTLFIGTVSFDIDIARDKSYILEDTEELKPFHAAVDLRLQARQSNFCQGRKMHNHKFGNMRKQRVNLTSHEHATRDELKLQKRINQSFSKSDMNIQFLESDF</sequence>
<dbReference type="EMBL" id="LN871599">
    <property type="protein sequence ID" value="CCF75185.1"/>
    <property type="molecule type" value="Genomic_DNA"/>
</dbReference>
<dbReference type="Proteomes" id="UP000002899">
    <property type="component" value="Chromosome IV"/>
</dbReference>
<evidence type="ECO:0008006" key="3">
    <source>
        <dbReference type="Google" id="ProtNLM"/>
    </source>
</evidence>
<gene>
    <name evidence="1" type="ORF">BmR1_04g04930</name>
</gene>
<evidence type="ECO:0000313" key="1">
    <source>
        <dbReference type="EMBL" id="CCF75185.1"/>
    </source>
</evidence>
<dbReference type="GeneID" id="24425631"/>
<dbReference type="GO" id="GO:0006368">
    <property type="term" value="P:transcription elongation by RNA polymerase II"/>
    <property type="evidence" value="ECO:0007669"/>
    <property type="project" value="InterPro"/>
</dbReference>
<accession>I7JCH1</accession>
<dbReference type="RefSeq" id="XP_012649593.1">
    <property type="nucleotide sequence ID" value="XM_012794139.1"/>
</dbReference>
<reference evidence="1 2" key="2">
    <citation type="journal article" date="2013" name="PLoS ONE">
        <title>Whole genome mapping and re-organization of the nuclear and mitochondrial genomes of Babesia microti isolates.</title>
        <authorList>
            <person name="Cornillot E."/>
            <person name="Dassouli A."/>
            <person name="Garg A."/>
            <person name="Pachikara N."/>
            <person name="Randazzo S."/>
            <person name="Depoix D."/>
            <person name="Carcy B."/>
            <person name="Delbecq S."/>
            <person name="Frutos R."/>
            <person name="Silva J.C."/>
            <person name="Sutton R."/>
            <person name="Krause P.J."/>
            <person name="Mamoun C.B."/>
        </authorList>
    </citation>
    <scope>NUCLEOTIDE SEQUENCE [LARGE SCALE GENOMIC DNA]</scope>
    <source>
        <strain evidence="1 2">RI</strain>
    </source>
</reference>
<reference evidence="1 2" key="3">
    <citation type="journal article" date="2016" name="Sci. Rep.">
        <title>Genome-wide diversity and gene expression profiling of Babesia microti isolates identify polymorphic genes that mediate host-pathogen interactions.</title>
        <authorList>
            <person name="Silva J.C."/>
            <person name="Cornillot E."/>
            <person name="McCracken C."/>
            <person name="Usmani-Brown S."/>
            <person name="Dwivedi A."/>
            <person name="Ifeonu O.O."/>
            <person name="Crabtree J."/>
            <person name="Gotia H.T."/>
            <person name="Virji A.Z."/>
            <person name="Reynes C."/>
            <person name="Colinge J."/>
            <person name="Kumar V."/>
            <person name="Lawres L."/>
            <person name="Pazzi J.E."/>
            <person name="Pablo J.V."/>
            <person name="Hung C."/>
            <person name="Brancato J."/>
            <person name="Kumari P."/>
            <person name="Orvis J."/>
            <person name="Tretina K."/>
            <person name="Chibucos M."/>
            <person name="Ott S."/>
            <person name="Sadzewicz L."/>
            <person name="Sengamalay N."/>
            <person name="Shetty A.C."/>
            <person name="Su Q."/>
            <person name="Tallon L."/>
            <person name="Fraser C.M."/>
            <person name="Frutos R."/>
            <person name="Molina D.M."/>
            <person name="Krause P.J."/>
            <person name="Ben Mamoun C."/>
        </authorList>
    </citation>
    <scope>NUCLEOTIDE SEQUENCE [LARGE SCALE GENOMIC DNA]</scope>
    <source>
        <strain evidence="1 2">RI</strain>
    </source>
</reference>
<organism evidence="1 2">
    <name type="scientific">Babesia microti (strain RI)</name>
    <dbReference type="NCBI Taxonomy" id="1133968"/>
    <lineage>
        <taxon>Eukaryota</taxon>
        <taxon>Sar</taxon>
        <taxon>Alveolata</taxon>
        <taxon>Apicomplexa</taxon>
        <taxon>Aconoidasida</taxon>
        <taxon>Piroplasmida</taxon>
        <taxon>Babesiidae</taxon>
        <taxon>Babesia</taxon>
    </lineage>
</organism>
<name>I7JCH1_BABMR</name>
<keyword evidence="2" id="KW-1185">Reference proteome</keyword>
<dbReference type="VEuPathDB" id="PiroplasmaDB:BmR1_04g04930"/>
<dbReference type="GO" id="GO:0016593">
    <property type="term" value="C:Cdc73/Paf1 complex"/>
    <property type="evidence" value="ECO:0007669"/>
    <property type="project" value="InterPro"/>
</dbReference>
<dbReference type="InterPro" id="IPR007149">
    <property type="entry name" value="Leo1"/>
</dbReference>